<dbReference type="PANTHER" id="PTHR14398">
    <property type="entry name" value="RNA RECOGNITION RRM/RNP DOMAIN"/>
    <property type="match status" value="1"/>
</dbReference>
<name>A0A2T3AJG4_9PEZI</name>
<dbReference type="InterPro" id="IPR035979">
    <property type="entry name" value="RBD_domain_sf"/>
</dbReference>
<accession>A0A2T3AJG4</accession>
<dbReference type="InterPro" id="IPR002483">
    <property type="entry name" value="PWI_dom"/>
</dbReference>
<dbReference type="InterPro" id="IPR036855">
    <property type="entry name" value="Znf_CCCH_sf"/>
</dbReference>
<protein>
    <recommendedName>
        <fullName evidence="14">CCCH zinc finger and RRM domain-containing protein</fullName>
    </recommendedName>
</protein>
<dbReference type="SMART" id="SM00360">
    <property type="entry name" value="RRM"/>
    <property type="match status" value="1"/>
</dbReference>
<feature type="region of interest" description="Disordered" evidence="9">
    <location>
        <begin position="77"/>
        <end position="108"/>
    </location>
</feature>
<evidence type="ECO:0000256" key="6">
    <source>
        <dbReference type="ARBA" id="ARBA00043866"/>
    </source>
</evidence>
<dbReference type="GO" id="GO:0003723">
    <property type="term" value="F:RNA binding"/>
    <property type="evidence" value="ECO:0007669"/>
    <property type="project" value="UniProtKB-UniRule"/>
</dbReference>
<evidence type="ECO:0000259" key="10">
    <source>
        <dbReference type="PROSITE" id="PS50102"/>
    </source>
</evidence>
<dbReference type="Pfam" id="PF00076">
    <property type="entry name" value="RRM_1"/>
    <property type="match status" value="1"/>
</dbReference>
<evidence type="ECO:0000256" key="8">
    <source>
        <dbReference type="PROSITE-ProRule" id="PRU00723"/>
    </source>
</evidence>
<evidence type="ECO:0000256" key="2">
    <source>
        <dbReference type="ARBA" id="ARBA00022723"/>
    </source>
</evidence>
<reference evidence="12 13" key="1">
    <citation type="journal article" date="2018" name="Mycol. Prog.">
        <title>Coniella lustricola, a new species from submerged detritus.</title>
        <authorList>
            <person name="Raudabaugh D.B."/>
            <person name="Iturriaga T."/>
            <person name="Carver A."/>
            <person name="Mondo S."/>
            <person name="Pangilinan J."/>
            <person name="Lipzen A."/>
            <person name="He G."/>
            <person name="Amirebrahimi M."/>
            <person name="Grigoriev I.V."/>
            <person name="Miller A.N."/>
        </authorList>
    </citation>
    <scope>NUCLEOTIDE SEQUENCE [LARGE SCALE GENOMIC DNA]</scope>
    <source>
        <strain evidence="12 13">B22-T-1</strain>
    </source>
</reference>
<dbReference type="GO" id="GO:0006397">
    <property type="term" value="P:mRNA processing"/>
    <property type="evidence" value="ECO:0007669"/>
    <property type="project" value="UniProtKB-KW"/>
</dbReference>
<feature type="region of interest" description="Disordered" evidence="9">
    <location>
        <begin position="772"/>
        <end position="801"/>
    </location>
</feature>
<dbReference type="Gene3D" id="1.20.1390.10">
    <property type="entry name" value="PWI domain"/>
    <property type="match status" value="1"/>
</dbReference>
<evidence type="ECO:0000313" key="13">
    <source>
        <dbReference type="Proteomes" id="UP000241462"/>
    </source>
</evidence>
<keyword evidence="2 8" id="KW-0479">Metal-binding</keyword>
<keyword evidence="1" id="KW-0507">mRNA processing</keyword>
<feature type="region of interest" description="Disordered" evidence="9">
    <location>
        <begin position="424"/>
        <end position="457"/>
    </location>
</feature>
<feature type="region of interest" description="Disordered" evidence="9">
    <location>
        <begin position="121"/>
        <end position="168"/>
    </location>
</feature>
<dbReference type="FunFam" id="3.30.70.330:FF:000647">
    <property type="entry name" value="CCCH zinc finger and RRM domain protein"/>
    <property type="match status" value="1"/>
</dbReference>
<feature type="compositionally biased region" description="Gly residues" evidence="9">
    <location>
        <begin position="772"/>
        <end position="783"/>
    </location>
</feature>
<evidence type="ECO:0000256" key="4">
    <source>
        <dbReference type="ARBA" id="ARBA00022833"/>
    </source>
</evidence>
<evidence type="ECO:0008006" key="14">
    <source>
        <dbReference type="Google" id="ProtNLM"/>
    </source>
</evidence>
<dbReference type="SUPFAM" id="SSF101233">
    <property type="entry name" value="PWI domain"/>
    <property type="match status" value="1"/>
</dbReference>
<dbReference type="InterPro" id="IPR036483">
    <property type="entry name" value="PWI_dom_sf"/>
</dbReference>
<feature type="compositionally biased region" description="Pro residues" evidence="9">
    <location>
        <begin position="82"/>
        <end position="92"/>
    </location>
</feature>
<dbReference type="CDD" id="cd12257">
    <property type="entry name" value="RRM1_RBM26_like"/>
    <property type="match status" value="1"/>
</dbReference>
<evidence type="ECO:0000259" key="11">
    <source>
        <dbReference type="PROSITE" id="PS50103"/>
    </source>
</evidence>
<evidence type="ECO:0000256" key="3">
    <source>
        <dbReference type="ARBA" id="ARBA00022771"/>
    </source>
</evidence>
<dbReference type="Proteomes" id="UP000241462">
    <property type="component" value="Unassembled WGS sequence"/>
</dbReference>
<evidence type="ECO:0000256" key="9">
    <source>
        <dbReference type="SAM" id="MobiDB-lite"/>
    </source>
</evidence>
<dbReference type="GO" id="GO:0005634">
    <property type="term" value="C:nucleus"/>
    <property type="evidence" value="ECO:0007669"/>
    <property type="project" value="TreeGrafter"/>
</dbReference>
<dbReference type="PROSITE" id="PS50102">
    <property type="entry name" value="RRM"/>
    <property type="match status" value="1"/>
</dbReference>
<keyword evidence="3 8" id="KW-0863">Zinc-finger</keyword>
<dbReference type="EMBL" id="KZ678382">
    <property type="protein sequence ID" value="PSS00713.1"/>
    <property type="molecule type" value="Genomic_DNA"/>
</dbReference>
<feature type="compositionally biased region" description="Polar residues" evidence="9">
    <location>
        <begin position="514"/>
        <end position="523"/>
    </location>
</feature>
<dbReference type="Gene3D" id="3.30.70.330">
    <property type="match status" value="1"/>
</dbReference>
<dbReference type="PROSITE" id="PS50103">
    <property type="entry name" value="ZF_C3H1"/>
    <property type="match status" value="1"/>
</dbReference>
<comment type="function">
    <text evidence="6">May be involved in the turnover of nuclear polyadenylated (pA+) RNA.</text>
</comment>
<gene>
    <name evidence="12" type="ORF">BD289DRAFT_20068</name>
</gene>
<dbReference type="OrthoDB" id="443401at2759"/>
<feature type="region of interest" description="Disordered" evidence="9">
    <location>
        <begin position="306"/>
        <end position="340"/>
    </location>
</feature>
<feature type="domain" description="C3H1-type" evidence="11">
    <location>
        <begin position="243"/>
        <end position="271"/>
    </location>
</feature>
<evidence type="ECO:0000256" key="1">
    <source>
        <dbReference type="ARBA" id="ARBA00022664"/>
    </source>
</evidence>
<dbReference type="AlphaFoldDB" id="A0A2T3AJG4"/>
<dbReference type="InterPro" id="IPR000571">
    <property type="entry name" value="Znf_CCCH"/>
</dbReference>
<evidence type="ECO:0000313" key="12">
    <source>
        <dbReference type="EMBL" id="PSS00713.1"/>
    </source>
</evidence>
<keyword evidence="4 8" id="KW-0862">Zinc</keyword>
<dbReference type="Pfam" id="PF01480">
    <property type="entry name" value="PWI"/>
    <property type="match status" value="1"/>
</dbReference>
<feature type="region of interest" description="Disordered" evidence="9">
    <location>
        <begin position="227"/>
        <end position="248"/>
    </location>
</feature>
<dbReference type="PANTHER" id="PTHR14398:SF0">
    <property type="entry name" value="ZINC FINGER PROTEIN SWM"/>
    <property type="match status" value="1"/>
</dbReference>
<feature type="domain" description="RRM" evidence="10">
    <location>
        <begin position="348"/>
        <end position="420"/>
    </location>
</feature>
<organism evidence="12 13">
    <name type="scientific">Coniella lustricola</name>
    <dbReference type="NCBI Taxonomy" id="2025994"/>
    <lineage>
        <taxon>Eukaryota</taxon>
        <taxon>Fungi</taxon>
        <taxon>Dikarya</taxon>
        <taxon>Ascomycota</taxon>
        <taxon>Pezizomycotina</taxon>
        <taxon>Sordariomycetes</taxon>
        <taxon>Sordariomycetidae</taxon>
        <taxon>Diaporthales</taxon>
        <taxon>Schizoparmaceae</taxon>
        <taxon>Coniella</taxon>
    </lineage>
</organism>
<feature type="compositionally biased region" description="Acidic residues" evidence="9">
    <location>
        <begin position="788"/>
        <end position="801"/>
    </location>
</feature>
<dbReference type="InParanoid" id="A0A2T3AJG4"/>
<feature type="zinc finger region" description="C3H1-type" evidence="8">
    <location>
        <begin position="243"/>
        <end position="271"/>
    </location>
</feature>
<evidence type="ECO:0000256" key="7">
    <source>
        <dbReference type="PROSITE-ProRule" id="PRU00176"/>
    </source>
</evidence>
<keyword evidence="13" id="KW-1185">Reference proteome</keyword>
<dbReference type="STRING" id="2025994.A0A2T3AJG4"/>
<dbReference type="GO" id="GO:0008270">
    <property type="term" value="F:zinc ion binding"/>
    <property type="evidence" value="ECO:0007669"/>
    <property type="project" value="UniProtKB-KW"/>
</dbReference>
<feature type="region of interest" description="Disordered" evidence="9">
    <location>
        <begin position="509"/>
        <end position="541"/>
    </location>
</feature>
<dbReference type="SUPFAM" id="SSF54928">
    <property type="entry name" value="RNA-binding domain, RBD"/>
    <property type="match status" value="1"/>
</dbReference>
<dbReference type="SUPFAM" id="SSF90229">
    <property type="entry name" value="CCCH zinc finger"/>
    <property type="match status" value="1"/>
</dbReference>
<sequence length="801" mass="87103">MLFPEEDSPVLKDWIVKRLENTSDADADVLADYVLALLHNANDDVDIQKVFEDEITPFLKEDTNLFANDLTQAIKYKSYTPGAPPPPPPSQPGIPASRPPFGADTLLQPSFPIVPPAVGARKRGFHDRGDFDAPNGRDQFQGGNNGRPFKQARRAGRKGYIDPDRPRPVQQPQYGYPHAIGQGSPPSFASAGSMLPLDASNPLEALRQLQQLQQQLQMQMAPFAEFNQQQQPPSYGPQRGGPQKKRGRCRDYDTKGYCARGPNCHFEHGNSTEAMLNLPMPQSSGQIRLAPEEYDPTNAVMPQLSQAQQSNGFPSHRRDKRQGSRPLRNSDPRASFSLSGPVLDRTKTKVVVESIPEENFDEGQVRDFFSQFGTIEEVTMMPYKRLAIIKFDNWGSANAAYKSPKVIFDNRFVKVFWYREGDHADIGKPGSTEGKNGFKTSRGPYTGSTEGQDPDFDMSEFTRKQEEAQKLHEEKQRHKQELDKQRAELEKRQKELKAKHEAEKQRLLAKLSGSHKSVAQDSSGVKAENGEDAKNSSASQTEALRATLARLQEEAKQFGLNPDAHMEEDATISTTFSPSYHPRGGRGGYSRGRASYVPRGSYRGAAHGGGGRGHIHAAYAAFSLDNRPRKVALEGVDFSAPEKDEALRQHLFSLGEFTAEIQVTPTVAHISFNDRKAAEKFYQSVDKTPLPGLAAAGEELQVSWVSNTAGPLPGSSTVKVGPSAVTAAVTSDSITNIHNGDAGGAMAEEGVDATGIADSVVAQNGVGGAGSGAGAGTGGGGSQQGAEMDYDVAGENEWDIA</sequence>
<keyword evidence="5 7" id="KW-0694">RNA-binding</keyword>
<evidence type="ECO:0000256" key="5">
    <source>
        <dbReference type="ARBA" id="ARBA00022884"/>
    </source>
</evidence>
<dbReference type="InterPro" id="IPR000504">
    <property type="entry name" value="RRM_dom"/>
</dbReference>
<dbReference type="InterPro" id="IPR045137">
    <property type="entry name" value="RBM26/27"/>
</dbReference>
<proteinExistence type="predicted"/>
<dbReference type="InterPro" id="IPR012677">
    <property type="entry name" value="Nucleotide-bd_a/b_plait_sf"/>
</dbReference>